<reference evidence="2" key="1">
    <citation type="submission" date="2016-10" db="EMBL/GenBank/DDBJ databases">
        <authorList>
            <person name="Varghese N."/>
            <person name="Submissions S."/>
        </authorList>
    </citation>
    <scope>NUCLEOTIDE SEQUENCE [LARGE SCALE GENOMIC DNA]</scope>
    <source>
        <strain evidence="2">DSM 17044</strain>
    </source>
</reference>
<evidence type="ECO:0008006" key="3">
    <source>
        <dbReference type="Google" id="ProtNLM"/>
    </source>
</evidence>
<evidence type="ECO:0000313" key="1">
    <source>
        <dbReference type="EMBL" id="SEL90592.1"/>
    </source>
</evidence>
<dbReference type="OrthoDB" id="9994812at2"/>
<protein>
    <recommendedName>
        <fullName evidence="3">Lipoprotein</fullName>
    </recommendedName>
</protein>
<gene>
    <name evidence="1" type="ORF">SAMN05444354_109259</name>
</gene>
<name>A0A1H7U0E8_STIAU</name>
<sequence length="143" mass="15137">MPRALVVFGGWIAALLLGVFVSGTVGCTRLDAGLEALAVAEEVTDSHLPVTKLPKAASDALAAGASETPRVHLHRALQLSWRERPGFPLNAQAVRRALRARQDALCAALACRFQHPLAAVALGHHADRPTLRTQSLRGPPAFG</sequence>
<dbReference type="PROSITE" id="PS51257">
    <property type="entry name" value="PROKAR_LIPOPROTEIN"/>
    <property type="match status" value="1"/>
</dbReference>
<dbReference type="AlphaFoldDB" id="A0A1H7U0E8"/>
<dbReference type="EMBL" id="FOAP01000009">
    <property type="protein sequence ID" value="SEL90592.1"/>
    <property type="molecule type" value="Genomic_DNA"/>
</dbReference>
<keyword evidence="2" id="KW-1185">Reference proteome</keyword>
<organism evidence="1 2">
    <name type="scientific">Stigmatella aurantiaca</name>
    <dbReference type="NCBI Taxonomy" id="41"/>
    <lineage>
        <taxon>Bacteria</taxon>
        <taxon>Pseudomonadati</taxon>
        <taxon>Myxococcota</taxon>
        <taxon>Myxococcia</taxon>
        <taxon>Myxococcales</taxon>
        <taxon>Cystobacterineae</taxon>
        <taxon>Archangiaceae</taxon>
        <taxon>Stigmatella</taxon>
    </lineage>
</organism>
<proteinExistence type="predicted"/>
<dbReference type="Proteomes" id="UP000182719">
    <property type="component" value="Unassembled WGS sequence"/>
</dbReference>
<dbReference type="RefSeq" id="WP_075007927.1">
    <property type="nucleotide sequence ID" value="NZ_FOAP01000009.1"/>
</dbReference>
<evidence type="ECO:0000313" key="2">
    <source>
        <dbReference type="Proteomes" id="UP000182719"/>
    </source>
</evidence>
<accession>A0A1H7U0E8</accession>